<keyword evidence="3" id="KW-1185">Reference proteome</keyword>
<evidence type="ECO:0000313" key="3">
    <source>
        <dbReference type="Proteomes" id="UP001058974"/>
    </source>
</evidence>
<dbReference type="Pfam" id="PF13952">
    <property type="entry name" value="DUF4216"/>
    <property type="match status" value="1"/>
</dbReference>
<dbReference type="AlphaFoldDB" id="A0A9D5ADT2"/>
<comment type="caution">
    <text evidence="2">The sequence shown here is derived from an EMBL/GenBank/DDBJ whole genome shotgun (WGS) entry which is preliminary data.</text>
</comment>
<proteinExistence type="predicted"/>
<organism evidence="2 3">
    <name type="scientific">Pisum sativum</name>
    <name type="common">Garden pea</name>
    <name type="synonym">Lathyrus oleraceus</name>
    <dbReference type="NCBI Taxonomy" id="3888"/>
    <lineage>
        <taxon>Eukaryota</taxon>
        <taxon>Viridiplantae</taxon>
        <taxon>Streptophyta</taxon>
        <taxon>Embryophyta</taxon>
        <taxon>Tracheophyta</taxon>
        <taxon>Spermatophyta</taxon>
        <taxon>Magnoliopsida</taxon>
        <taxon>eudicotyledons</taxon>
        <taxon>Gunneridae</taxon>
        <taxon>Pentapetalae</taxon>
        <taxon>rosids</taxon>
        <taxon>fabids</taxon>
        <taxon>Fabales</taxon>
        <taxon>Fabaceae</taxon>
        <taxon>Papilionoideae</taxon>
        <taxon>50 kb inversion clade</taxon>
        <taxon>NPAAA clade</taxon>
        <taxon>Hologalegina</taxon>
        <taxon>IRL clade</taxon>
        <taxon>Fabeae</taxon>
        <taxon>Lathyrus</taxon>
    </lineage>
</organism>
<feature type="domain" description="DUF4216" evidence="1">
    <location>
        <begin position="213"/>
        <end position="278"/>
    </location>
</feature>
<dbReference type="InterPro" id="IPR025312">
    <property type="entry name" value="DUF4216"/>
</dbReference>
<accession>A0A9D5ADT2</accession>
<dbReference type="Proteomes" id="UP001058974">
    <property type="component" value="Chromosome 5"/>
</dbReference>
<dbReference type="Gramene" id="Psat05G0384000-T1">
    <property type="protein sequence ID" value="KAI5407752.1"/>
    <property type="gene ID" value="KIW84_053840"/>
</dbReference>
<dbReference type="EMBL" id="JAMSHJ010000005">
    <property type="protein sequence ID" value="KAI5407752.1"/>
    <property type="molecule type" value="Genomic_DNA"/>
</dbReference>
<protein>
    <recommendedName>
        <fullName evidence="1">DUF4216 domain-containing protein</fullName>
    </recommendedName>
</protein>
<evidence type="ECO:0000313" key="2">
    <source>
        <dbReference type="EMBL" id="KAI5407752.1"/>
    </source>
</evidence>
<dbReference type="PANTHER" id="PTHR48258:SF9">
    <property type="entry name" value="OS01G0348150 PROTEIN"/>
    <property type="match status" value="1"/>
</dbReference>
<gene>
    <name evidence="2" type="ORF">KIW84_053840</name>
</gene>
<reference evidence="2 3" key="1">
    <citation type="journal article" date="2022" name="Nat. Genet.">
        <title>Improved pea reference genome and pan-genome highlight genomic features and evolutionary characteristics.</title>
        <authorList>
            <person name="Yang T."/>
            <person name="Liu R."/>
            <person name="Luo Y."/>
            <person name="Hu S."/>
            <person name="Wang D."/>
            <person name="Wang C."/>
            <person name="Pandey M.K."/>
            <person name="Ge S."/>
            <person name="Xu Q."/>
            <person name="Li N."/>
            <person name="Li G."/>
            <person name="Huang Y."/>
            <person name="Saxena R.K."/>
            <person name="Ji Y."/>
            <person name="Li M."/>
            <person name="Yan X."/>
            <person name="He Y."/>
            <person name="Liu Y."/>
            <person name="Wang X."/>
            <person name="Xiang C."/>
            <person name="Varshney R.K."/>
            <person name="Ding H."/>
            <person name="Gao S."/>
            <person name="Zong X."/>
        </authorList>
    </citation>
    <scope>NUCLEOTIDE SEQUENCE [LARGE SCALE GENOMIC DNA]</scope>
    <source>
        <strain evidence="2 3">cv. Zhongwan 6</strain>
    </source>
</reference>
<name>A0A9D5ADT2_PEA</name>
<dbReference type="PANTHER" id="PTHR48258">
    <property type="entry name" value="DUF4218 DOMAIN-CONTAINING PROTEIN-RELATED"/>
    <property type="match status" value="1"/>
</dbReference>
<sequence length="397" mass="45235">MTGDQIFEKVKDLDTQFGKPFAQTLVKSGWKKRSVFFELPYWKSLYVRHFLDVMHIEKNVFESVIGTLLNIQGKSKDGLKARNDLIAMGIRTELGPLKKGKRTYLPPAAYTLSRKEKKHCDHIYSKYYSDPASITERLRCLAYGPSFHVFSYSAYAINGYTFYTKEQDDKSTMQNSGVTVVAEAMHISSVKDLNPKFANLSYFGVIERIWVFDYEKFQIPIFGCKWVENNNGIRMDKSGFLQVDLNRVGYKDESFILASQARQVFYVNDPKSTKWSIVLFSNKVIDENTGDQGDIDVEIKSFTRNDQDENIISNDSYIRNDHNEGKMAIMKSIIRARGKGYLKVSIDICLDGDVPLSSSLIRVDDDAGYLKVSLYDNGTCPSKQISILSSKDKGPKI</sequence>
<evidence type="ECO:0000259" key="1">
    <source>
        <dbReference type="Pfam" id="PF13952"/>
    </source>
</evidence>